<feature type="non-terminal residue" evidence="1">
    <location>
        <position position="51"/>
    </location>
</feature>
<accession>X0ZT03</accession>
<sequence length="51" mass="5645">MDWEKEREERIMAKAKKKMASGTIKIKCSTEEMASAFKLAASIAPRANSGL</sequence>
<proteinExistence type="predicted"/>
<organism evidence="1">
    <name type="scientific">marine sediment metagenome</name>
    <dbReference type="NCBI Taxonomy" id="412755"/>
    <lineage>
        <taxon>unclassified sequences</taxon>
        <taxon>metagenomes</taxon>
        <taxon>ecological metagenomes</taxon>
    </lineage>
</organism>
<dbReference type="AlphaFoldDB" id="X0ZT03"/>
<evidence type="ECO:0000313" key="1">
    <source>
        <dbReference type="EMBL" id="GAG51361.1"/>
    </source>
</evidence>
<protein>
    <submittedName>
        <fullName evidence="1">Uncharacterized protein</fullName>
    </submittedName>
</protein>
<reference evidence="1" key="1">
    <citation type="journal article" date="2014" name="Front. Microbiol.">
        <title>High frequency of phylogenetically diverse reductive dehalogenase-homologous genes in deep subseafloor sedimentary metagenomes.</title>
        <authorList>
            <person name="Kawai M."/>
            <person name="Futagami T."/>
            <person name="Toyoda A."/>
            <person name="Takaki Y."/>
            <person name="Nishi S."/>
            <person name="Hori S."/>
            <person name="Arai W."/>
            <person name="Tsubouchi T."/>
            <person name="Morono Y."/>
            <person name="Uchiyama I."/>
            <person name="Ito T."/>
            <person name="Fujiyama A."/>
            <person name="Inagaki F."/>
            <person name="Takami H."/>
        </authorList>
    </citation>
    <scope>NUCLEOTIDE SEQUENCE</scope>
    <source>
        <strain evidence="1">Expedition CK06-06</strain>
    </source>
</reference>
<comment type="caution">
    <text evidence="1">The sequence shown here is derived from an EMBL/GenBank/DDBJ whole genome shotgun (WGS) entry which is preliminary data.</text>
</comment>
<gene>
    <name evidence="1" type="ORF">S01H1_79263</name>
</gene>
<dbReference type="EMBL" id="BARS01053417">
    <property type="protein sequence ID" value="GAG51361.1"/>
    <property type="molecule type" value="Genomic_DNA"/>
</dbReference>
<name>X0ZT03_9ZZZZ</name>